<evidence type="ECO:0000256" key="1">
    <source>
        <dbReference type="ARBA" id="ARBA00022690"/>
    </source>
</evidence>
<feature type="chain" id="PRO_5045206280" evidence="3">
    <location>
        <begin position="22"/>
        <end position="120"/>
    </location>
</feature>
<evidence type="ECO:0000256" key="2">
    <source>
        <dbReference type="ARBA" id="ARBA00022704"/>
    </source>
</evidence>
<keyword evidence="3" id="KW-0732">Signal</keyword>
<dbReference type="Gene3D" id="2.60.40.2020">
    <property type="match status" value="1"/>
</dbReference>
<organism evidence="5 6">
    <name type="scientific">Rosenbergiella australiborealis</name>
    <dbReference type="NCBI Taxonomy" id="1544696"/>
    <lineage>
        <taxon>Bacteria</taxon>
        <taxon>Pseudomonadati</taxon>
        <taxon>Pseudomonadota</taxon>
        <taxon>Gammaproteobacteria</taxon>
        <taxon>Enterobacterales</taxon>
        <taxon>Erwiniaceae</taxon>
        <taxon>Rosenbergiella</taxon>
    </lineage>
</organism>
<keyword evidence="1 5" id="KW-0646">Protease inhibitor</keyword>
<feature type="signal peptide" evidence="3">
    <location>
        <begin position="1"/>
        <end position="21"/>
    </location>
</feature>
<protein>
    <submittedName>
        <fullName evidence="5">Protease inhibitor I42 family protein</fullName>
    </submittedName>
</protein>
<dbReference type="InterPro" id="IPR036331">
    <property type="entry name" value="Chagasin-like_sf"/>
</dbReference>
<proteinExistence type="predicted"/>
<feature type="domain" description="Proteinase inhibitor I42 chagasin" evidence="4">
    <location>
        <begin position="33"/>
        <end position="119"/>
    </location>
</feature>
<reference evidence="5 6" key="1">
    <citation type="submission" date="2020-04" db="EMBL/GenBank/DDBJ databases">
        <title>Genome sequencing of Rosenbergiella species.</title>
        <authorList>
            <person name="Alvarez-Perez S."/>
            <person name="Lievens B."/>
        </authorList>
    </citation>
    <scope>NUCLEOTIDE SEQUENCE [LARGE SCALE GENOMIC DNA]</scope>
    <source>
        <strain evidence="5 6">CdVSA20.1</strain>
    </source>
</reference>
<accession>A0ABS5T6X5</accession>
<evidence type="ECO:0000256" key="3">
    <source>
        <dbReference type="SAM" id="SignalP"/>
    </source>
</evidence>
<gene>
    <name evidence="5" type="ORF">HGT73_08755</name>
</gene>
<keyword evidence="6" id="KW-1185">Reference proteome</keyword>
<evidence type="ECO:0000313" key="5">
    <source>
        <dbReference type="EMBL" id="MBT0727473.1"/>
    </source>
</evidence>
<dbReference type="Proteomes" id="UP000786875">
    <property type="component" value="Unassembled WGS sequence"/>
</dbReference>
<evidence type="ECO:0000313" key="6">
    <source>
        <dbReference type="Proteomes" id="UP000786875"/>
    </source>
</evidence>
<name>A0ABS5T6X5_9GAMM</name>
<dbReference type="EMBL" id="JABBFO010000007">
    <property type="protein sequence ID" value="MBT0727473.1"/>
    <property type="molecule type" value="Genomic_DNA"/>
</dbReference>
<comment type="caution">
    <text evidence="5">The sequence shown here is derived from an EMBL/GenBank/DDBJ whole genome shotgun (WGS) entry which is preliminary data.</text>
</comment>
<dbReference type="Pfam" id="PF09394">
    <property type="entry name" value="Inhibitor_I42"/>
    <property type="match status" value="1"/>
</dbReference>
<keyword evidence="2" id="KW-0789">Thiol protease inhibitor</keyword>
<dbReference type="InterPro" id="IPR018990">
    <property type="entry name" value="Prot_inh_I42_chagasin"/>
</dbReference>
<dbReference type="GO" id="GO:0030414">
    <property type="term" value="F:peptidase inhibitor activity"/>
    <property type="evidence" value="ECO:0007669"/>
    <property type="project" value="UniProtKB-KW"/>
</dbReference>
<sequence>MNRYTMIIAGIAMLLSLPALATHQKQRLEGVEGQLVQLVVASHPTTGYQWMIKQLPKQLIFISADHQHPENCPKGAVGCPTQQTFTFIAQQKGLAELQLIYGRSFDKASWKVETVAVTIK</sequence>
<evidence type="ECO:0000259" key="4">
    <source>
        <dbReference type="Pfam" id="PF09394"/>
    </source>
</evidence>
<dbReference type="SUPFAM" id="SSF141066">
    <property type="entry name" value="ICP-like"/>
    <property type="match status" value="1"/>
</dbReference>
<dbReference type="RefSeq" id="WP_214213767.1">
    <property type="nucleotide sequence ID" value="NZ_JABBFO010000007.1"/>
</dbReference>